<name>A0A934R9E4_9BACT</name>
<sequence>MALISKHTLMRAAGPTLLLLASGIVIQRVSPAGNHPEIGSESTELHSSTWKIHERDRSPERRLSREEVDAKAAEWFEFLLERYPWLQVNFRQVPDADNGFLLYLELLEDYQGGADGTALPLPAPILSMLDDPESFSAEVLAKWLENNQGLMERILAVAEAPDRSVNGMAPRDISFIEARPAVQIADLLMLEARLSLKNGDPGRSMRNYKAAMNLAEHFDGMETPSLFSKTVAIILRNNTHQHFVREVLPTITNNPASLADWRVALRHDEEFSDSIKTLRTGEWHISTRSMLLPGLVSDGATLGETDMKVPDPQALLDLLAESLRSGFSQLSENASSESIVQAFTLDLPKATLSQQANELASICEVGFKPWLHGLNRNRTSLAMTDALMAIALNEEPVVDPVSGEPFRWDPDTRTLHPPAGSENIESLALP</sequence>
<accession>A0A934R9E4</accession>
<feature type="region of interest" description="Disordered" evidence="1">
    <location>
        <begin position="33"/>
        <end position="62"/>
    </location>
</feature>
<gene>
    <name evidence="2" type="ORF">JIN81_04910</name>
</gene>
<keyword evidence="3" id="KW-1185">Reference proteome</keyword>
<feature type="compositionally biased region" description="Polar residues" evidence="1">
    <location>
        <begin position="40"/>
        <end position="50"/>
    </location>
</feature>
<dbReference type="EMBL" id="JAENII010000003">
    <property type="protein sequence ID" value="MBK1826345.1"/>
    <property type="molecule type" value="Genomic_DNA"/>
</dbReference>
<organism evidence="2 3">
    <name type="scientific">Haloferula rosea</name>
    <dbReference type="NCBI Taxonomy" id="490093"/>
    <lineage>
        <taxon>Bacteria</taxon>
        <taxon>Pseudomonadati</taxon>
        <taxon>Verrucomicrobiota</taxon>
        <taxon>Verrucomicrobiia</taxon>
        <taxon>Verrucomicrobiales</taxon>
        <taxon>Verrucomicrobiaceae</taxon>
        <taxon>Haloferula</taxon>
    </lineage>
</organism>
<evidence type="ECO:0000313" key="2">
    <source>
        <dbReference type="EMBL" id="MBK1826345.1"/>
    </source>
</evidence>
<comment type="caution">
    <text evidence="2">The sequence shown here is derived from an EMBL/GenBank/DDBJ whole genome shotgun (WGS) entry which is preliminary data.</text>
</comment>
<proteinExistence type="predicted"/>
<protein>
    <submittedName>
        <fullName evidence="2">Uncharacterized protein</fullName>
    </submittedName>
</protein>
<dbReference type="Proteomes" id="UP000658278">
    <property type="component" value="Unassembled WGS sequence"/>
</dbReference>
<evidence type="ECO:0000313" key="3">
    <source>
        <dbReference type="Proteomes" id="UP000658278"/>
    </source>
</evidence>
<dbReference type="AlphaFoldDB" id="A0A934R9E4"/>
<dbReference type="RefSeq" id="WP_200277228.1">
    <property type="nucleotide sequence ID" value="NZ_JAENII010000003.1"/>
</dbReference>
<feature type="compositionally biased region" description="Basic and acidic residues" evidence="1">
    <location>
        <begin position="51"/>
        <end position="62"/>
    </location>
</feature>
<reference evidence="2" key="1">
    <citation type="submission" date="2021-01" db="EMBL/GenBank/DDBJ databases">
        <title>Modified the classification status of verrucomicrobia.</title>
        <authorList>
            <person name="Feng X."/>
        </authorList>
    </citation>
    <scope>NUCLEOTIDE SEQUENCE</scope>
    <source>
        <strain evidence="2">KCTC 22201</strain>
    </source>
</reference>
<feature type="region of interest" description="Disordered" evidence="1">
    <location>
        <begin position="408"/>
        <end position="430"/>
    </location>
</feature>
<evidence type="ECO:0000256" key="1">
    <source>
        <dbReference type="SAM" id="MobiDB-lite"/>
    </source>
</evidence>